<sequence length="126" mass="13316">MRRTLVRLSITLSGAAMLAGAFVPAAAAGTESPIQVNSLGDCPNGRVCMWTAGNFAYAPTAYPAVSFRSLNPGDHDQVSSWANKTSYQYCLYDNGNSVLIDTLSPGKSRGTMPAGTNDRADSYGRC</sequence>
<keyword evidence="4" id="KW-1185">Reference proteome</keyword>
<dbReference type="Proteomes" id="UP000741013">
    <property type="component" value="Unassembled WGS sequence"/>
</dbReference>
<gene>
    <name evidence="3" type="ORF">JOM49_005133</name>
</gene>
<dbReference type="Pfam" id="PF03995">
    <property type="entry name" value="Inhibitor_I36"/>
    <property type="match status" value="1"/>
</dbReference>
<evidence type="ECO:0008006" key="5">
    <source>
        <dbReference type="Google" id="ProtNLM"/>
    </source>
</evidence>
<proteinExistence type="predicted"/>
<organism evidence="3 4">
    <name type="scientific">Amycolatopsis magusensis</name>
    <dbReference type="NCBI Taxonomy" id="882444"/>
    <lineage>
        <taxon>Bacteria</taxon>
        <taxon>Bacillati</taxon>
        <taxon>Actinomycetota</taxon>
        <taxon>Actinomycetes</taxon>
        <taxon>Pseudonocardiales</taxon>
        <taxon>Pseudonocardiaceae</taxon>
        <taxon>Amycolatopsis</taxon>
    </lineage>
</organism>
<keyword evidence="2" id="KW-0732">Signal</keyword>
<dbReference type="RefSeq" id="WP_209666761.1">
    <property type="nucleotide sequence ID" value="NZ_JAGGMS010000001.1"/>
</dbReference>
<protein>
    <recommendedName>
        <fullName evidence="5">Peptidase inhibitor family I36</fullName>
    </recommendedName>
</protein>
<dbReference type="EMBL" id="JAGGMS010000001">
    <property type="protein sequence ID" value="MBP2183607.1"/>
    <property type="molecule type" value="Genomic_DNA"/>
</dbReference>
<feature type="signal peptide" evidence="2">
    <location>
        <begin position="1"/>
        <end position="27"/>
    </location>
</feature>
<accession>A0ABS4PVZ9</accession>
<feature type="region of interest" description="Disordered" evidence="1">
    <location>
        <begin position="104"/>
        <end position="126"/>
    </location>
</feature>
<name>A0ABS4PVZ9_9PSEU</name>
<evidence type="ECO:0000256" key="1">
    <source>
        <dbReference type="SAM" id="MobiDB-lite"/>
    </source>
</evidence>
<evidence type="ECO:0000313" key="3">
    <source>
        <dbReference type="EMBL" id="MBP2183607.1"/>
    </source>
</evidence>
<comment type="caution">
    <text evidence="3">The sequence shown here is derived from an EMBL/GenBank/DDBJ whole genome shotgun (WGS) entry which is preliminary data.</text>
</comment>
<evidence type="ECO:0000256" key="2">
    <source>
        <dbReference type="SAM" id="SignalP"/>
    </source>
</evidence>
<reference evidence="3 4" key="1">
    <citation type="submission" date="2021-03" db="EMBL/GenBank/DDBJ databases">
        <title>Sequencing the genomes of 1000 actinobacteria strains.</title>
        <authorList>
            <person name="Klenk H.-P."/>
        </authorList>
    </citation>
    <scope>NUCLEOTIDE SEQUENCE [LARGE SCALE GENOMIC DNA]</scope>
    <source>
        <strain evidence="3 4">DSM 45510</strain>
    </source>
</reference>
<feature type="chain" id="PRO_5046425314" description="Peptidase inhibitor family I36" evidence="2">
    <location>
        <begin position="28"/>
        <end position="126"/>
    </location>
</feature>
<evidence type="ECO:0000313" key="4">
    <source>
        <dbReference type="Proteomes" id="UP000741013"/>
    </source>
</evidence>